<comment type="caution">
    <text evidence="2">The sequence shown here is derived from an EMBL/GenBank/DDBJ whole genome shotgun (WGS) entry which is preliminary data.</text>
</comment>
<reference evidence="2" key="1">
    <citation type="submission" date="2021-02" db="EMBL/GenBank/DDBJ databases">
        <authorList>
            <person name="Nowell W R."/>
        </authorList>
    </citation>
    <scope>NUCLEOTIDE SEQUENCE</scope>
</reference>
<dbReference type="Proteomes" id="UP000663870">
    <property type="component" value="Unassembled WGS sequence"/>
</dbReference>
<dbReference type="Pfam" id="PF13454">
    <property type="entry name" value="NAD_binding_9"/>
    <property type="match status" value="1"/>
</dbReference>
<evidence type="ECO:0000313" key="5">
    <source>
        <dbReference type="Proteomes" id="UP000663870"/>
    </source>
</evidence>
<evidence type="ECO:0000313" key="4">
    <source>
        <dbReference type="Proteomes" id="UP000663854"/>
    </source>
</evidence>
<organism evidence="2 4">
    <name type="scientific">Rotaria sordida</name>
    <dbReference type="NCBI Taxonomy" id="392033"/>
    <lineage>
        <taxon>Eukaryota</taxon>
        <taxon>Metazoa</taxon>
        <taxon>Spiralia</taxon>
        <taxon>Gnathifera</taxon>
        <taxon>Rotifera</taxon>
        <taxon>Eurotatoria</taxon>
        <taxon>Bdelloidea</taxon>
        <taxon>Philodinida</taxon>
        <taxon>Philodinidae</taxon>
        <taxon>Rotaria</taxon>
    </lineage>
</organism>
<evidence type="ECO:0000259" key="1">
    <source>
        <dbReference type="Pfam" id="PF13454"/>
    </source>
</evidence>
<keyword evidence="5" id="KW-1185">Reference proteome</keyword>
<dbReference type="AlphaFoldDB" id="A0A815JJB5"/>
<dbReference type="EMBL" id="CAJNOH010004849">
    <property type="protein sequence ID" value="CAF1381918.1"/>
    <property type="molecule type" value="Genomic_DNA"/>
</dbReference>
<dbReference type="Gene3D" id="3.40.50.720">
    <property type="entry name" value="NAD(P)-binding Rossmann-like Domain"/>
    <property type="match status" value="1"/>
</dbReference>
<evidence type="ECO:0000313" key="2">
    <source>
        <dbReference type="EMBL" id="CAF1381918.1"/>
    </source>
</evidence>
<protein>
    <recommendedName>
        <fullName evidence="1">FAD-dependent urate hydroxylase HpyO/Asp monooxygenase CreE-like FAD/NAD(P)-binding domain-containing protein</fullName>
    </recommendedName>
</protein>
<sequence length="91" mass="10259">MFTHVIGRSFVYCLIRRSLSILTNNSILLPSLIRIYIVGSGPSGFYLTQNLVKLRHTIPTTIDIIEKSPSFFGLVRYNDASHDHPAVENVI</sequence>
<dbReference type="SUPFAM" id="SSF51971">
    <property type="entry name" value="Nucleotide-binding domain"/>
    <property type="match status" value="1"/>
</dbReference>
<dbReference type="EMBL" id="CAJNOL010006308">
    <property type="protein sequence ID" value="CAF1616518.1"/>
    <property type="molecule type" value="Genomic_DNA"/>
</dbReference>
<name>A0A815JJB5_9BILA</name>
<proteinExistence type="predicted"/>
<feature type="domain" description="FAD-dependent urate hydroxylase HpyO/Asp monooxygenase CreE-like FAD/NAD(P)-binding" evidence="1">
    <location>
        <begin position="37"/>
        <end position="84"/>
    </location>
</feature>
<accession>A0A815JJB5</accession>
<gene>
    <name evidence="3" type="ORF">JXQ802_LOCUS50050</name>
    <name evidence="2" type="ORF">PYM288_LOCUS33899</name>
</gene>
<dbReference type="Proteomes" id="UP000663854">
    <property type="component" value="Unassembled WGS sequence"/>
</dbReference>
<evidence type="ECO:0000313" key="3">
    <source>
        <dbReference type="EMBL" id="CAF1616518.1"/>
    </source>
</evidence>
<dbReference type="InterPro" id="IPR038732">
    <property type="entry name" value="HpyO/CreE_NAD-binding"/>
</dbReference>